<feature type="repeat" description="ANK" evidence="3">
    <location>
        <begin position="35"/>
        <end position="67"/>
    </location>
</feature>
<dbReference type="PROSITE" id="PS50088">
    <property type="entry name" value="ANK_REPEAT"/>
    <property type="match status" value="4"/>
</dbReference>
<dbReference type="Pfam" id="PF00023">
    <property type="entry name" value="Ank"/>
    <property type="match status" value="1"/>
</dbReference>
<dbReference type="SUPFAM" id="SSF48403">
    <property type="entry name" value="Ankyrin repeat"/>
    <property type="match status" value="1"/>
</dbReference>
<reference evidence="6" key="1">
    <citation type="submission" date="2015-11" db="EMBL/GenBank/DDBJ databases">
        <title>De novo transcriptome assembly of four potential Pierce s Disease insect vectors from Arizona vineyards.</title>
        <authorList>
            <person name="Tassone E.E."/>
        </authorList>
    </citation>
    <scope>NUCLEOTIDE SEQUENCE</scope>
</reference>
<proteinExistence type="predicted"/>
<dbReference type="PROSITE" id="PS50297">
    <property type="entry name" value="ANK_REP_REGION"/>
    <property type="match status" value="4"/>
</dbReference>
<dbReference type="AlphaFoldDB" id="A0A1B6FDG8"/>
<gene>
    <name evidence="6" type="ORF">g.11446</name>
</gene>
<feature type="compositionally biased region" description="Basic and acidic residues" evidence="5">
    <location>
        <begin position="449"/>
        <end position="472"/>
    </location>
</feature>
<protein>
    <submittedName>
        <fullName evidence="6">Uncharacterized protein</fullName>
    </submittedName>
</protein>
<evidence type="ECO:0000256" key="2">
    <source>
        <dbReference type="ARBA" id="ARBA00023043"/>
    </source>
</evidence>
<dbReference type="EMBL" id="GECZ01021534">
    <property type="protein sequence ID" value="JAS48235.1"/>
    <property type="molecule type" value="Transcribed_RNA"/>
</dbReference>
<feature type="repeat" description="ANK" evidence="3">
    <location>
        <begin position="201"/>
        <end position="233"/>
    </location>
</feature>
<keyword evidence="1" id="KW-0677">Repeat</keyword>
<feature type="coiled-coil region" evidence="4">
    <location>
        <begin position="366"/>
        <end position="400"/>
    </location>
</feature>
<dbReference type="PANTHER" id="PTHR24201">
    <property type="entry name" value="ANK_REP_REGION DOMAIN-CONTAINING PROTEIN"/>
    <property type="match status" value="1"/>
</dbReference>
<dbReference type="InterPro" id="IPR002110">
    <property type="entry name" value="Ankyrin_rpt"/>
</dbReference>
<evidence type="ECO:0000256" key="4">
    <source>
        <dbReference type="SAM" id="Coils"/>
    </source>
</evidence>
<evidence type="ECO:0000313" key="6">
    <source>
        <dbReference type="EMBL" id="JAS48235.1"/>
    </source>
</evidence>
<evidence type="ECO:0000256" key="3">
    <source>
        <dbReference type="PROSITE-ProRule" id="PRU00023"/>
    </source>
</evidence>
<dbReference type="PRINTS" id="PR01415">
    <property type="entry name" value="ANKYRIN"/>
</dbReference>
<dbReference type="PANTHER" id="PTHR24201:SF13">
    <property type="entry name" value="ANKYRIN REPEAT DOMAIN-CONTAINING PROTEIN 6-LIKE"/>
    <property type="match status" value="1"/>
</dbReference>
<dbReference type="Gene3D" id="1.25.40.20">
    <property type="entry name" value="Ankyrin repeat-containing domain"/>
    <property type="match status" value="3"/>
</dbReference>
<sequence>MLADEVRAAAVSGHIQELARLLARPDPAKFTPDSDGSTALHLAAAAGHVEASTALVLAGAPVNTLDSSGRTALQVAASEGHEGVLELLLKHGANPNNQDNVHGNTALHEASWKGFSRSVAALCKGKANMHVKNLGGFAALHLCCQNGHNQSCRELLIAGCCPDLQNNYGDTPLHTSARYGHAGVTRILISAHCHVSDQNKNGDTALHIAAAMGRRKMTRILLEAGCNKSLRNKQQETAKDIATRKDLNEILTILNSTKRSSQKKKEDQDKIDSSKPSGSNRKDRRKNKSEHKVHFEKVPTSKNWSPYGCHYYPDSKAFPAPNLDSLPGEPLHKGEQYFLDLAGNIRKGPVGVGYTCYCAPFFQHMEARLERDKEELKKHISSAEKRIDKKVQNLERQTEVRISQLRRQHQHLTQWLRGESYLPRTRSLDLLDDKSLLNENPAEITTEFREEQRSGPVEHRSMDDLCSERDSDNGQDFAGATVDKVGKFWRTQFASERLQRYRGSSHNKAKCPDLVSSVSHKGEKCNASPHNEECLAVREPDGKDLPLVSKCDKDNSAVPNWRRHELRRSVHEIVSRVQALQWRREAEGGEGDSSDSSDG</sequence>
<feature type="repeat" description="ANK" evidence="3">
    <location>
        <begin position="168"/>
        <end position="200"/>
    </location>
</feature>
<keyword evidence="2 3" id="KW-0040">ANK repeat</keyword>
<dbReference type="SMART" id="SM00248">
    <property type="entry name" value="ANK"/>
    <property type="match status" value="6"/>
</dbReference>
<feature type="non-terminal residue" evidence="6">
    <location>
        <position position="599"/>
    </location>
</feature>
<evidence type="ECO:0000256" key="5">
    <source>
        <dbReference type="SAM" id="MobiDB-lite"/>
    </source>
</evidence>
<feature type="region of interest" description="Disordered" evidence="5">
    <location>
        <begin position="254"/>
        <end position="297"/>
    </location>
</feature>
<evidence type="ECO:0000256" key="1">
    <source>
        <dbReference type="ARBA" id="ARBA00022737"/>
    </source>
</evidence>
<dbReference type="InterPro" id="IPR050776">
    <property type="entry name" value="Ank_Repeat/CDKN_Inhibitor"/>
</dbReference>
<dbReference type="Pfam" id="PF12796">
    <property type="entry name" value="Ank_2"/>
    <property type="match status" value="2"/>
</dbReference>
<dbReference type="InterPro" id="IPR036770">
    <property type="entry name" value="Ankyrin_rpt-contain_sf"/>
</dbReference>
<name>A0A1B6FDG8_9HEMI</name>
<feature type="region of interest" description="Disordered" evidence="5">
    <location>
        <begin position="449"/>
        <end position="474"/>
    </location>
</feature>
<feature type="compositionally biased region" description="Basic and acidic residues" evidence="5">
    <location>
        <begin position="263"/>
        <end position="273"/>
    </location>
</feature>
<accession>A0A1B6FDG8</accession>
<feature type="repeat" description="ANK" evidence="3">
    <location>
        <begin position="68"/>
        <end position="100"/>
    </location>
</feature>
<organism evidence="6">
    <name type="scientific">Cuerna arida</name>
    <dbReference type="NCBI Taxonomy" id="1464854"/>
    <lineage>
        <taxon>Eukaryota</taxon>
        <taxon>Metazoa</taxon>
        <taxon>Ecdysozoa</taxon>
        <taxon>Arthropoda</taxon>
        <taxon>Hexapoda</taxon>
        <taxon>Insecta</taxon>
        <taxon>Pterygota</taxon>
        <taxon>Neoptera</taxon>
        <taxon>Paraneoptera</taxon>
        <taxon>Hemiptera</taxon>
        <taxon>Auchenorrhyncha</taxon>
        <taxon>Membracoidea</taxon>
        <taxon>Cicadellidae</taxon>
        <taxon>Cicadellinae</taxon>
        <taxon>Proconiini</taxon>
        <taxon>Cuerna</taxon>
    </lineage>
</organism>
<keyword evidence="4" id="KW-0175">Coiled coil</keyword>
<dbReference type="GO" id="GO:0005634">
    <property type="term" value="C:nucleus"/>
    <property type="evidence" value="ECO:0007669"/>
    <property type="project" value="TreeGrafter"/>
</dbReference>